<dbReference type="EMBL" id="BGPR01006819">
    <property type="protein sequence ID" value="GBN22088.1"/>
    <property type="molecule type" value="Genomic_DNA"/>
</dbReference>
<sequence length="107" mass="11947">MLSRQHGAGSLMVWGAICFNGQISLAFLSGVQKSQNYQDTLSNNFLPFEDIFGGTNWTFQHNKASIHASKSTSQWLRSYMVSVAKWPAQSPDFTPLESVWDILTCSV</sequence>
<evidence type="ECO:0008006" key="4">
    <source>
        <dbReference type="Google" id="ProtNLM"/>
    </source>
</evidence>
<gene>
    <name evidence="2" type="ORF">AVEN_116097_1</name>
</gene>
<keyword evidence="1" id="KW-1133">Transmembrane helix</keyword>
<name>A0A4Y2M4T9_ARAVE</name>
<dbReference type="InterPro" id="IPR036397">
    <property type="entry name" value="RNaseH_sf"/>
</dbReference>
<keyword evidence="1" id="KW-0472">Membrane</keyword>
<comment type="caution">
    <text evidence="2">The sequence shown here is derived from an EMBL/GenBank/DDBJ whole genome shotgun (WGS) entry which is preliminary data.</text>
</comment>
<keyword evidence="1" id="KW-0812">Transmembrane</keyword>
<proteinExistence type="predicted"/>
<evidence type="ECO:0000313" key="2">
    <source>
        <dbReference type="EMBL" id="GBN22088.1"/>
    </source>
</evidence>
<dbReference type="Proteomes" id="UP000499080">
    <property type="component" value="Unassembled WGS sequence"/>
</dbReference>
<reference evidence="2 3" key="1">
    <citation type="journal article" date="2019" name="Sci. Rep.">
        <title>Orb-weaving spider Araneus ventricosus genome elucidates the spidroin gene catalogue.</title>
        <authorList>
            <person name="Kono N."/>
            <person name="Nakamura H."/>
            <person name="Ohtoshi R."/>
            <person name="Moran D.A.P."/>
            <person name="Shinohara A."/>
            <person name="Yoshida Y."/>
            <person name="Fujiwara M."/>
            <person name="Mori M."/>
            <person name="Tomita M."/>
            <person name="Arakawa K."/>
        </authorList>
    </citation>
    <scope>NUCLEOTIDE SEQUENCE [LARGE SCALE GENOMIC DNA]</scope>
</reference>
<evidence type="ECO:0000256" key="1">
    <source>
        <dbReference type="SAM" id="Phobius"/>
    </source>
</evidence>
<keyword evidence="3" id="KW-1185">Reference proteome</keyword>
<organism evidence="2 3">
    <name type="scientific">Araneus ventricosus</name>
    <name type="common">Orbweaver spider</name>
    <name type="synonym">Epeira ventricosa</name>
    <dbReference type="NCBI Taxonomy" id="182803"/>
    <lineage>
        <taxon>Eukaryota</taxon>
        <taxon>Metazoa</taxon>
        <taxon>Ecdysozoa</taxon>
        <taxon>Arthropoda</taxon>
        <taxon>Chelicerata</taxon>
        <taxon>Arachnida</taxon>
        <taxon>Araneae</taxon>
        <taxon>Araneomorphae</taxon>
        <taxon>Entelegynae</taxon>
        <taxon>Araneoidea</taxon>
        <taxon>Araneidae</taxon>
        <taxon>Araneus</taxon>
    </lineage>
</organism>
<protein>
    <recommendedName>
        <fullName evidence="4">Tc1-like transposase DDE domain-containing protein</fullName>
    </recommendedName>
</protein>
<dbReference type="Gene3D" id="3.30.420.10">
    <property type="entry name" value="Ribonuclease H-like superfamily/Ribonuclease H"/>
    <property type="match status" value="1"/>
</dbReference>
<evidence type="ECO:0000313" key="3">
    <source>
        <dbReference type="Proteomes" id="UP000499080"/>
    </source>
</evidence>
<dbReference type="GO" id="GO:0003676">
    <property type="term" value="F:nucleic acid binding"/>
    <property type="evidence" value="ECO:0007669"/>
    <property type="project" value="InterPro"/>
</dbReference>
<accession>A0A4Y2M4T9</accession>
<dbReference type="AlphaFoldDB" id="A0A4Y2M4T9"/>
<feature type="transmembrane region" description="Helical" evidence="1">
    <location>
        <begin position="12"/>
        <end position="31"/>
    </location>
</feature>